<dbReference type="Proteomes" id="UP000595426">
    <property type="component" value="Chromosome"/>
</dbReference>
<evidence type="ECO:0000259" key="3">
    <source>
        <dbReference type="Pfam" id="PF20693"/>
    </source>
</evidence>
<dbReference type="AlphaFoldDB" id="A0A7T7V041"/>
<gene>
    <name evidence="4" type="ORF">I6H88_01970</name>
</gene>
<sequence>MKRNLFLFFLKSKTAEVEVKNTLVSSLAPKILTKEEDIKNIQPYLDKLKETIETEGISNIALTGGYGSGKSTIIKTFQSQNQQYSFLNISLASFNKKNEEDKEDKSILQSEKKRQKEELERLLEVSILQQIFYHVKPQQIPESRFKRIDNISGLRIFGISMGFVLWVVSTILLLKYNYLDRINPANWSTKESFDWWSLPIFLISLSGLGILSKLVINLFSNSKINKVNIKGELELGDNINKSVFNEHLEEILYFFERTKYDVVIIEDLDRFDSTDIFTKLREINILLNNSLLINREINFVYAVGDDLFKDRKERVKFFEYIIPVIPFINSSNADEQLSLLIKESGLEQNIFTKEFTSDITTFIDDIDMRLLTNIFQEFVIYRKTLKPEFIKKNDELFAMVTYKNLYPTDFTELGKKKGKLYELINNKKDYIKNIITKIDEKIKDKNVEVENIKKETITDIEELKSIYFQKILSKIPTNALINQTIINNDFEELITKQKLSYKYQNRNYGDLFDNEFDFKFSEIENEINPEFTYEERVGLIESKKNDNVNSLKNEIDKLKTKKSQIQNWDLKQIFIEVDIDQYLDRFSDGKLLRSLILEGYINENYNDYISLFYEGSLTKNDKKFEQNVKSRFNSEFNYKLANIDNLLKEKHLAELKYFEREAILNFDLLDYLGKNYNKYSIKYDLVIKLLSNKKERSIQFIDDYIKNEDRPLEIFFEKLVENWKDFWEYIVEESFYDRNKIDQYLRLMITYTNVETILNNQSKKFLNEMIETNPHFLSLVKDDNGKNYYNKITNLLKGLDTKFESLDNPNEETEFFFEYVYINNHYKINKGNVLQMLYIFKKTIKVTNKFEEEEEEEEDDFDYKNYTTILKSDRNQLIEYINSNITKYVNDVYLNLENNKFEEENNFIKLLNDINLSSKSKVNLIQKVETKISDLLDIDDTKIKTQLLIHKRVIPNWSNVIEYYTLLEKKITDILINFLNSEDVYSKLLKEKLLKENKDFEISLIKCNELSVESYNSLLNSTYYNWNSIDFDNLNVEKALILLNKKLNTTKSNYDLLREHFPNNHIILIEKDFKKFIENISEFETDENDVLLLLKSNKISLENKFYYITKLDESTITLNKETSKLVGEIILQKSKIIELSIDTLKHIVVNLLREEKRILLINLYFEKITNDDIIDLLKSIWNYDNLFKNRKPTFDKTEYNRILLERLKAKGLIKNYYDNKWNDKEFRVTTNY</sequence>
<protein>
    <recommendedName>
        <fullName evidence="3">YobI-like P-loop NTPase domain-containing protein</fullName>
    </recommendedName>
</protein>
<dbReference type="KEGG" id="egm:AYC65_12115"/>
<dbReference type="RefSeq" id="WP_059333897.1">
    <property type="nucleotide sequence ID" value="NZ_CBCSDR010000001.1"/>
</dbReference>
<feature type="transmembrane region" description="Helical" evidence="2">
    <location>
        <begin position="196"/>
        <end position="216"/>
    </location>
</feature>
<dbReference type="EMBL" id="CP067018">
    <property type="protein sequence ID" value="QQN59376.1"/>
    <property type="molecule type" value="Genomic_DNA"/>
</dbReference>
<evidence type="ECO:0000256" key="2">
    <source>
        <dbReference type="SAM" id="Phobius"/>
    </source>
</evidence>
<evidence type="ECO:0000256" key="1">
    <source>
        <dbReference type="SAM" id="Coils"/>
    </source>
</evidence>
<feature type="domain" description="YobI-like P-loop NTPase" evidence="3">
    <location>
        <begin position="44"/>
        <end position="421"/>
    </location>
</feature>
<keyword evidence="2" id="KW-0472">Membrane</keyword>
<accession>A0A7T7V041</accession>
<keyword evidence="2" id="KW-0812">Transmembrane</keyword>
<feature type="coiled-coil region" evidence="1">
    <location>
        <begin position="98"/>
        <end position="125"/>
    </location>
</feature>
<reference evidence="4 5" key="1">
    <citation type="submission" date="2020-12" db="EMBL/GenBank/DDBJ databases">
        <title>FDA dAtabase for Regulatory Grade micrObial Sequences (FDA-ARGOS): Supporting development and validation of Infectious Disease Dx tests.</title>
        <authorList>
            <person name="Kerrigan L."/>
            <person name="Long C."/>
            <person name="Tallon L."/>
            <person name="Sadzewicz L."/>
            <person name="Zhao X."/>
            <person name="Boylan J."/>
            <person name="Ott S."/>
            <person name="Bowen H."/>
            <person name="Vavikolanu K."/>
            <person name="Mehta A."/>
            <person name="Aluvathingal J."/>
            <person name="Nadendla S."/>
            <person name="Yan Y."/>
            <person name="Sichtig H."/>
        </authorList>
    </citation>
    <scope>NUCLEOTIDE SEQUENCE [LARGE SCALE GENOMIC DNA]</scope>
    <source>
        <strain evidence="4 5">FDAARGOS_1031</strain>
    </source>
</reference>
<keyword evidence="2" id="KW-1133">Transmembrane helix</keyword>
<dbReference type="Pfam" id="PF20693">
    <property type="entry name" value="YobI-ATPase"/>
    <property type="match status" value="1"/>
</dbReference>
<feature type="transmembrane region" description="Helical" evidence="2">
    <location>
        <begin position="154"/>
        <end position="176"/>
    </location>
</feature>
<proteinExistence type="predicted"/>
<evidence type="ECO:0000313" key="5">
    <source>
        <dbReference type="Proteomes" id="UP000595426"/>
    </source>
</evidence>
<dbReference type="InterPro" id="IPR027417">
    <property type="entry name" value="P-loop_NTPase"/>
</dbReference>
<feature type="coiled-coil region" evidence="1">
    <location>
        <begin position="541"/>
        <end position="568"/>
    </location>
</feature>
<dbReference type="SUPFAM" id="SSF52540">
    <property type="entry name" value="P-loop containing nucleoside triphosphate hydrolases"/>
    <property type="match status" value="1"/>
</dbReference>
<keyword evidence="5" id="KW-1185">Reference proteome</keyword>
<dbReference type="OrthoDB" id="1701659at2"/>
<evidence type="ECO:0000313" key="4">
    <source>
        <dbReference type="EMBL" id="QQN59376.1"/>
    </source>
</evidence>
<keyword evidence="1" id="KW-0175">Coiled coil</keyword>
<dbReference type="GeneID" id="93133657"/>
<name>A0A7T7V041_9FLAO</name>
<dbReference type="InterPro" id="IPR048428">
    <property type="entry name" value="YobI-NTPase"/>
</dbReference>
<organism evidence="4 5">
    <name type="scientific">Elizabethkingia bruuniana</name>
    <dbReference type="NCBI Taxonomy" id="1756149"/>
    <lineage>
        <taxon>Bacteria</taxon>
        <taxon>Pseudomonadati</taxon>
        <taxon>Bacteroidota</taxon>
        <taxon>Flavobacteriia</taxon>
        <taxon>Flavobacteriales</taxon>
        <taxon>Weeksellaceae</taxon>
        <taxon>Elizabethkingia</taxon>
    </lineage>
</organism>